<dbReference type="InterPro" id="IPR000223">
    <property type="entry name" value="Pept_S26A_signal_pept_1"/>
</dbReference>
<dbReference type="FunFam" id="2.10.109.10:FF:000008">
    <property type="entry name" value="Signal peptidase I"/>
    <property type="match status" value="1"/>
</dbReference>
<dbReference type="PROSITE" id="PS00760">
    <property type="entry name" value="SPASE_I_2"/>
    <property type="match status" value="1"/>
</dbReference>
<evidence type="ECO:0000259" key="14">
    <source>
        <dbReference type="Pfam" id="PF10502"/>
    </source>
</evidence>
<evidence type="ECO:0000256" key="11">
    <source>
        <dbReference type="PIRSR" id="PIRSR600223-1"/>
    </source>
</evidence>
<evidence type="ECO:0000256" key="13">
    <source>
        <dbReference type="RuleBase" id="RU362042"/>
    </source>
</evidence>
<sequence>MNNNSLKHEVLSWLKTILVALMIVIVCRHYLITPSIVEGESMMPTLHDGDRIILSKIGKIERFDEIAFQAPDSDDAYVKRVIGLPGDKIEVKEDILYINDKQVEEPYLEEYKKSLSQSQYLTNNFTLKEVAGKSTVPEGCLFVLGDNRLVSKDSRYFGFIEDDSVIGDVKLRIWPLEAIGIPE</sequence>
<evidence type="ECO:0000256" key="5">
    <source>
        <dbReference type="ARBA" id="ARBA00022475"/>
    </source>
</evidence>
<dbReference type="GO" id="GO:0009003">
    <property type="term" value="F:signal peptidase activity"/>
    <property type="evidence" value="ECO:0007669"/>
    <property type="project" value="UniProtKB-EC"/>
</dbReference>
<dbReference type="Gene3D" id="2.10.109.10">
    <property type="entry name" value="Umud Fragment, subunit A"/>
    <property type="match status" value="1"/>
</dbReference>
<evidence type="ECO:0000256" key="4">
    <source>
        <dbReference type="ARBA" id="ARBA00013208"/>
    </source>
</evidence>
<comment type="catalytic activity">
    <reaction evidence="1 12">
        <text>Cleavage of hydrophobic, N-terminal signal or leader sequences from secreted and periplasmic proteins.</text>
        <dbReference type="EC" id="3.4.21.89"/>
    </reaction>
</comment>
<keyword evidence="10 12" id="KW-0472">Membrane</keyword>
<evidence type="ECO:0000256" key="3">
    <source>
        <dbReference type="ARBA" id="ARBA00009370"/>
    </source>
</evidence>
<evidence type="ECO:0000256" key="10">
    <source>
        <dbReference type="ARBA" id="ARBA00023136"/>
    </source>
</evidence>
<evidence type="ECO:0000256" key="6">
    <source>
        <dbReference type="ARBA" id="ARBA00022670"/>
    </source>
</evidence>
<keyword evidence="7 12" id="KW-0812">Transmembrane</keyword>
<keyword evidence="16" id="KW-1185">Reference proteome</keyword>
<dbReference type="EC" id="3.4.21.89" evidence="4 12"/>
<accession>A0A1G9X170</accession>
<evidence type="ECO:0000256" key="1">
    <source>
        <dbReference type="ARBA" id="ARBA00000677"/>
    </source>
</evidence>
<dbReference type="RefSeq" id="WP_074600696.1">
    <property type="nucleotide sequence ID" value="NZ_FNHF01000006.1"/>
</dbReference>
<keyword evidence="9 12" id="KW-1133">Transmembrane helix</keyword>
<gene>
    <name evidence="15" type="ORF">SAMN05216244_3695</name>
</gene>
<dbReference type="InterPro" id="IPR019758">
    <property type="entry name" value="Pept_S26A_signal_pept_1_CS"/>
</dbReference>
<dbReference type="CDD" id="cd06530">
    <property type="entry name" value="S26_SPase_I"/>
    <property type="match status" value="1"/>
</dbReference>
<dbReference type="GO" id="GO:0005886">
    <property type="term" value="C:plasma membrane"/>
    <property type="evidence" value="ECO:0007669"/>
    <property type="project" value="UniProtKB-SubCell"/>
</dbReference>
<reference evidence="16" key="1">
    <citation type="submission" date="2016-10" db="EMBL/GenBank/DDBJ databases">
        <authorList>
            <person name="Varghese N."/>
            <person name="Submissions S."/>
        </authorList>
    </citation>
    <scope>NUCLEOTIDE SEQUENCE [LARGE SCALE GENOMIC DNA]</scope>
    <source>
        <strain evidence="16">CGMCC 1.6199</strain>
    </source>
</reference>
<keyword evidence="6 12" id="KW-0645">Protease</keyword>
<dbReference type="InterPro" id="IPR019756">
    <property type="entry name" value="Pept_S26A_signal_pept_1_Ser-AS"/>
</dbReference>
<evidence type="ECO:0000256" key="8">
    <source>
        <dbReference type="ARBA" id="ARBA00022801"/>
    </source>
</evidence>
<dbReference type="NCBIfam" id="TIGR02227">
    <property type="entry name" value="sigpep_I_bact"/>
    <property type="match status" value="1"/>
</dbReference>
<comment type="similarity">
    <text evidence="3 13">Belongs to the peptidase S26 family.</text>
</comment>
<dbReference type="SUPFAM" id="SSF51306">
    <property type="entry name" value="LexA/Signal peptidase"/>
    <property type="match status" value="1"/>
</dbReference>
<dbReference type="InterPro" id="IPR036286">
    <property type="entry name" value="LexA/Signal_pep-like_sf"/>
</dbReference>
<protein>
    <recommendedName>
        <fullName evidence="4 12">Signal peptidase I</fullName>
        <ecNumber evidence="4 12">3.4.21.89</ecNumber>
    </recommendedName>
</protein>
<evidence type="ECO:0000313" key="16">
    <source>
        <dbReference type="Proteomes" id="UP000182347"/>
    </source>
</evidence>
<dbReference type="Pfam" id="PF10502">
    <property type="entry name" value="Peptidase_S26"/>
    <property type="match status" value="1"/>
</dbReference>
<dbReference type="PROSITE" id="PS00501">
    <property type="entry name" value="SPASE_I_1"/>
    <property type="match status" value="1"/>
</dbReference>
<dbReference type="AlphaFoldDB" id="A0A1G9X170"/>
<evidence type="ECO:0000256" key="2">
    <source>
        <dbReference type="ARBA" id="ARBA00004401"/>
    </source>
</evidence>
<proteinExistence type="inferred from homology"/>
<organism evidence="15 16">
    <name type="scientific">Sediminibacillus halophilus</name>
    <dbReference type="NCBI Taxonomy" id="482461"/>
    <lineage>
        <taxon>Bacteria</taxon>
        <taxon>Bacillati</taxon>
        <taxon>Bacillota</taxon>
        <taxon>Bacilli</taxon>
        <taxon>Bacillales</taxon>
        <taxon>Bacillaceae</taxon>
        <taxon>Sediminibacillus</taxon>
    </lineage>
</organism>
<feature type="active site" evidence="11">
    <location>
        <position position="41"/>
    </location>
</feature>
<dbReference type="InterPro" id="IPR019757">
    <property type="entry name" value="Pept_S26A_signal_pept_1_Lys-AS"/>
</dbReference>
<evidence type="ECO:0000313" key="15">
    <source>
        <dbReference type="EMBL" id="SDM90095.1"/>
    </source>
</evidence>
<dbReference type="Proteomes" id="UP000182347">
    <property type="component" value="Unassembled WGS sequence"/>
</dbReference>
<dbReference type="STRING" id="482461.SAMN05216244_3695"/>
<dbReference type="GO" id="GO:0004252">
    <property type="term" value="F:serine-type endopeptidase activity"/>
    <property type="evidence" value="ECO:0007669"/>
    <property type="project" value="InterPro"/>
</dbReference>
<comment type="subcellular location">
    <subcellularLocation>
        <location evidence="2">Cell membrane</location>
        <topology evidence="2">Single-pass type II membrane protein</topology>
    </subcellularLocation>
    <subcellularLocation>
        <location evidence="13">Membrane</location>
        <topology evidence="13">Single-pass type II membrane protein</topology>
    </subcellularLocation>
</comment>
<dbReference type="InterPro" id="IPR019533">
    <property type="entry name" value="Peptidase_S26"/>
</dbReference>
<dbReference type="PANTHER" id="PTHR43390:SF1">
    <property type="entry name" value="CHLOROPLAST PROCESSING PEPTIDASE"/>
    <property type="match status" value="1"/>
</dbReference>
<dbReference type="OrthoDB" id="9802919at2"/>
<keyword evidence="8 12" id="KW-0378">Hydrolase</keyword>
<dbReference type="GO" id="GO:0006465">
    <property type="term" value="P:signal peptide processing"/>
    <property type="evidence" value="ECO:0007669"/>
    <property type="project" value="InterPro"/>
</dbReference>
<feature type="transmembrane region" description="Helical" evidence="12">
    <location>
        <begin position="12"/>
        <end position="31"/>
    </location>
</feature>
<evidence type="ECO:0000256" key="12">
    <source>
        <dbReference type="RuleBase" id="RU003993"/>
    </source>
</evidence>
<evidence type="ECO:0000256" key="9">
    <source>
        <dbReference type="ARBA" id="ARBA00022989"/>
    </source>
</evidence>
<evidence type="ECO:0000256" key="7">
    <source>
        <dbReference type="ARBA" id="ARBA00022692"/>
    </source>
</evidence>
<dbReference type="PROSITE" id="PS00761">
    <property type="entry name" value="SPASE_I_3"/>
    <property type="match status" value="1"/>
</dbReference>
<name>A0A1G9X170_9BACI</name>
<dbReference type="EMBL" id="FNHF01000006">
    <property type="protein sequence ID" value="SDM90095.1"/>
    <property type="molecule type" value="Genomic_DNA"/>
</dbReference>
<feature type="domain" description="Peptidase S26" evidence="14">
    <location>
        <begin position="11"/>
        <end position="174"/>
    </location>
</feature>
<keyword evidence="5" id="KW-1003">Cell membrane</keyword>
<dbReference type="PRINTS" id="PR00727">
    <property type="entry name" value="LEADERPTASE"/>
</dbReference>
<dbReference type="PANTHER" id="PTHR43390">
    <property type="entry name" value="SIGNAL PEPTIDASE I"/>
    <property type="match status" value="1"/>
</dbReference>
<feature type="active site" evidence="11">
    <location>
        <position position="79"/>
    </location>
</feature>